<dbReference type="InterPro" id="IPR045088">
    <property type="entry name" value="ALAT1/2-like"/>
</dbReference>
<evidence type="ECO:0000256" key="2">
    <source>
        <dbReference type="ARBA" id="ARBA00001933"/>
    </source>
</evidence>
<dbReference type="SUPFAM" id="SSF53383">
    <property type="entry name" value="PLP-dependent transferases"/>
    <property type="match status" value="1"/>
</dbReference>
<dbReference type="PANTHER" id="PTHR11751:SF373">
    <property type="entry name" value="GLUTAMATE--GLYOXYLATE AMINOTRANSFERASE 2"/>
    <property type="match status" value="1"/>
</dbReference>
<evidence type="ECO:0000256" key="9">
    <source>
        <dbReference type="ARBA" id="ARBA00025785"/>
    </source>
</evidence>
<dbReference type="InterPro" id="IPR015424">
    <property type="entry name" value="PyrdxlP-dep_Trfase"/>
</dbReference>
<evidence type="ECO:0000256" key="10">
    <source>
        <dbReference type="ARBA" id="ARBA00052537"/>
    </source>
</evidence>
<keyword evidence="13" id="KW-1185">Reference proteome</keyword>
<comment type="caution">
    <text evidence="12">The sequence shown here is derived from an EMBL/GenBank/DDBJ whole genome shotgun (WGS) entry which is preliminary data.</text>
</comment>
<dbReference type="AlphaFoldDB" id="A0AAD7P681"/>
<reference evidence="12" key="1">
    <citation type="journal article" date="2023" name="Science">
        <title>Elucidation of the pathway for biosynthesis of saponin adjuvants from the soapbark tree.</title>
        <authorList>
            <person name="Reed J."/>
            <person name="Orme A."/>
            <person name="El-Demerdash A."/>
            <person name="Owen C."/>
            <person name="Martin L.B.B."/>
            <person name="Misra R.C."/>
            <person name="Kikuchi S."/>
            <person name="Rejzek M."/>
            <person name="Martin A.C."/>
            <person name="Harkess A."/>
            <person name="Leebens-Mack J."/>
            <person name="Louveau T."/>
            <person name="Stephenson M.J."/>
            <person name="Osbourn A."/>
        </authorList>
    </citation>
    <scope>NUCLEOTIDE SEQUENCE</scope>
    <source>
        <strain evidence="12">S10</strain>
    </source>
</reference>
<evidence type="ECO:0000313" key="12">
    <source>
        <dbReference type="EMBL" id="KAJ7943691.1"/>
    </source>
</evidence>
<comment type="catalytic activity">
    <reaction evidence="1">
        <text>glyoxylate + L-alanine = glycine + pyruvate</text>
        <dbReference type="Rhea" id="RHEA:24248"/>
        <dbReference type="ChEBI" id="CHEBI:15361"/>
        <dbReference type="ChEBI" id="CHEBI:36655"/>
        <dbReference type="ChEBI" id="CHEBI:57305"/>
        <dbReference type="ChEBI" id="CHEBI:57972"/>
        <dbReference type="EC" id="2.6.1.44"/>
    </reaction>
</comment>
<comment type="catalytic activity">
    <reaction evidence="10">
        <text>glycine + 2-oxoglutarate = glyoxylate + L-glutamate</text>
        <dbReference type="Rhea" id="RHEA:14089"/>
        <dbReference type="ChEBI" id="CHEBI:16810"/>
        <dbReference type="ChEBI" id="CHEBI:29985"/>
        <dbReference type="ChEBI" id="CHEBI:36655"/>
        <dbReference type="ChEBI" id="CHEBI:57305"/>
        <dbReference type="EC" id="2.6.1.4"/>
    </reaction>
</comment>
<keyword evidence="6" id="KW-0663">Pyridoxal phosphate</keyword>
<evidence type="ECO:0000256" key="4">
    <source>
        <dbReference type="ARBA" id="ARBA00022576"/>
    </source>
</evidence>
<dbReference type="PANTHER" id="PTHR11751">
    <property type="entry name" value="ALANINE AMINOTRANSFERASE"/>
    <property type="match status" value="1"/>
</dbReference>
<dbReference type="Proteomes" id="UP001163823">
    <property type="component" value="Chromosome 14"/>
</dbReference>
<comment type="pathway">
    <text evidence="8">Photosynthesis; C4 acid pathway.</text>
</comment>
<sequence>MSPKALDYESINEKVKKVQYAVRGELYLRASELQKEGKKIIFTNVGNPHALGQKPLSFPRQVVALCQAPFLLDDPNVGLIFPADAIAKAKHYLSLTSGGLGAYSDSRGIPGVRKEVAEFIKRRDGYPSDPELIFLTDGASKGVQQILNTIIRGEGDGVLVPVPQYPLYSATIALFGGSLIPYYLEETENWGLNVNNLSQAVTQARYKGIAVRAMVIINPGNPTGQCLSEANLRQILRFCFQENLVLLGDEVYQQNIYQDERPFISAKKVLMDMGPPISREVQLVSFHTVSKGYWGECGQRGGYFEMTNIPPKTVDEIYKVASISLSPNVPAQILMGLMVNPPKPGDISYEQFIRESKGILESLRRRARLMTDGFNNCRNVVCNFTEGAMYSFPQLRLPPRAIEAAKKDGKVPDVFYCLKLLEATGISTVPGSGFGQKEGVFHLRTTILPAEEDMPEIMVQFQKVQ</sequence>
<dbReference type="EMBL" id="JARAOO010000014">
    <property type="protein sequence ID" value="KAJ7943691.1"/>
    <property type="molecule type" value="Genomic_DNA"/>
</dbReference>
<dbReference type="Gene3D" id="1.10.287.1970">
    <property type="match status" value="1"/>
</dbReference>
<evidence type="ECO:0000256" key="3">
    <source>
        <dbReference type="ARBA" id="ARBA00011738"/>
    </source>
</evidence>
<dbReference type="FunFam" id="3.90.1150.10:FF:000010">
    <property type="entry name" value="Alanine aminotransferase 2"/>
    <property type="match status" value="1"/>
</dbReference>
<dbReference type="GO" id="GO:0030170">
    <property type="term" value="F:pyridoxal phosphate binding"/>
    <property type="evidence" value="ECO:0007669"/>
    <property type="project" value="InterPro"/>
</dbReference>
<dbReference type="CDD" id="cd00609">
    <property type="entry name" value="AAT_like"/>
    <property type="match status" value="1"/>
</dbReference>
<dbReference type="Pfam" id="PF00155">
    <property type="entry name" value="Aminotran_1_2"/>
    <property type="match status" value="1"/>
</dbReference>
<dbReference type="GO" id="GO:0047958">
    <property type="term" value="F:glycine:2-oxoglutarate aminotransferase activity"/>
    <property type="evidence" value="ECO:0007669"/>
    <property type="project" value="UniProtKB-EC"/>
</dbReference>
<dbReference type="FunFam" id="1.10.287.1970:FF:000001">
    <property type="entry name" value="Alanine aminotransferase 2"/>
    <property type="match status" value="1"/>
</dbReference>
<evidence type="ECO:0000256" key="7">
    <source>
        <dbReference type="ARBA" id="ARBA00025708"/>
    </source>
</evidence>
<evidence type="ECO:0000313" key="13">
    <source>
        <dbReference type="Proteomes" id="UP001163823"/>
    </source>
</evidence>
<dbReference type="Gene3D" id="3.40.640.10">
    <property type="entry name" value="Type I PLP-dependent aspartate aminotransferase-like (Major domain)"/>
    <property type="match status" value="1"/>
</dbReference>
<protein>
    <submittedName>
        <fullName evidence="12">Alanine aminotransferase 2</fullName>
    </submittedName>
</protein>
<accession>A0AAD7P681</accession>
<gene>
    <name evidence="12" type="ORF">O6P43_033206</name>
</gene>
<name>A0AAD7P681_QUISA</name>
<comment type="pathway">
    <text evidence="7">Amino-acid degradation; L-alanine degradation via transaminase pathway; pyruvate from L-alanine: step 1/1.</text>
</comment>
<dbReference type="FunFam" id="3.40.640.10:FF:000012">
    <property type="entry name" value="alanine aminotransferase 2"/>
    <property type="match status" value="1"/>
</dbReference>
<dbReference type="GO" id="GO:0008453">
    <property type="term" value="F:alanine-glyoxylate transaminase activity"/>
    <property type="evidence" value="ECO:0007669"/>
    <property type="project" value="UniProtKB-EC"/>
</dbReference>
<organism evidence="12 13">
    <name type="scientific">Quillaja saponaria</name>
    <name type="common">Soap bark tree</name>
    <dbReference type="NCBI Taxonomy" id="32244"/>
    <lineage>
        <taxon>Eukaryota</taxon>
        <taxon>Viridiplantae</taxon>
        <taxon>Streptophyta</taxon>
        <taxon>Embryophyta</taxon>
        <taxon>Tracheophyta</taxon>
        <taxon>Spermatophyta</taxon>
        <taxon>Magnoliopsida</taxon>
        <taxon>eudicotyledons</taxon>
        <taxon>Gunneridae</taxon>
        <taxon>Pentapetalae</taxon>
        <taxon>rosids</taxon>
        <taxon>fabids</taxon>
        <taxon>Fabales</taxon>
        <taxon>Quillajaceae</taxon>
        <taxon>Quillaja</taxon>
    </lineage>
</organism>
<proteinExistence type="inferred from homology"/>
<keyword evidence="4 12" id="KW-0032">Aminotransferase</keyword>
<evidence type="ECO:0000256" key="1">
    <source>
        <dbReference type="ARBA" id="ARBA00001781"/>
    </source>
</evidence>
<evidence type="ECO:0000256" key="5">
    <source>
        <dbReference type="ARBA" id="ARBA00022679"/>
    </source>
</evidence>
<comment type="cofactor">
    <cofactor evidence="2">
        <name>pyridoxal 5'-phosphate</name>
        <dbReference type="ChEBI" id="CHEBI:597326"/>
    </cofactor>
</comment>
<dbReference type="GO" id="GO:0005777">
    <property type="term" value="C:peroxisome"/>
    <property type="evidence" value="ECO:0007669"/>
    <property type="project" value="UniProtKB-ARBA"/>
</dbReference>
<dbReference type="GO" id="GO:0009853">
    <property type="term" value="P:photorespiration"/>
    <property type="evidence" value="ECO:0007669"/>
    <property type="project" value="TreeGrafter"/>
</dbReference>
<dbReference type="GO" id="GO:0004021">
    <property type="term" value="F:L-alanine:2-oxoglutarate aminotransferase activity"/>
    <property type="evidence" value="ECO:0007669"/>
    <property type="project" value="TreeGrafter"/>
</dbReference>
<dbReference type="InterPro" id="IPR015421">
    <property type="entry name" value="PyrdxlP-dep_Trfase_major"/>
</dbReference>
<feature type="domain" description="Aminotransferase class I/classII large" evidence="11">
    <location>
        <begin position="84"/>
        <end position="447"/>
    </location>
</feature>
<dbReference type="InterPro" id="IPR015422">
    <property type="entry name" value="PyrdxlP-dep_Trfase_small"/>
</dbReference>
<dbReference type="InterPro" id="IPR004839">
    <property type="entry name" value="Aminotransferase_I/II_large"/>
</dbReference>
<dbReference type="KEGG" id="qsa:O6P43_033206"/>
<comment type="similarity">
    <text evidence="9">Belongs to the class-I pyridoxal-phosphate-dependent aminotransferase family. Alanine aminotransferase subfamily.</text>
</comment>
<evidence type="ECO:0000259" key="11">
    <source>
        <dbReference type="Pfam" id="PF00155"/>
    </source>
</evidence>
<evidence type="ECO:0000256" key="8">
    <source>
        <dbReference type="ARBA" id="ARBA00025709"/>
    </source>
</evidence>
<dbReference type="Gene3D" id="3.90.1150.10">
    <property type="entry name" value="Aspartate Aminotransferase, domain 1"/>
    <property type="match status" value="1"/>
</dbReference>
<keyword evidence="5" id="KW-0808">Transferase</keyword>
<evidence type="ECO:0000256" key="6">
    <source>
        <dbReference type="ARBA" id="ARBA00022898"/>
    </source>
</evidence>
<comment type="subunit">
    <text evidence="3">Homodimer.</text>
</comment>